<evidence type="ECO:0000259" key="6">
    <source>
        <dbReference type="Pfam" id="PF00850"/>
    </source>
</evidence>
<evidence type="ECO:0000256" key="5">
    <source>
        <dbReference type="SAM" id="Coils"/>
    </source>
</evidence>
<reference evidence="7" key="1">
    <citation type="submission" date="2022-08" db="EMBL/GenBank/DDBJ databases">
        <title>Novel sulfate-reducing endosymbionts in the free-living metamonad Anaeramoeba.</title>
        <authorList>
            <person name="Jerlstrom-Hultqvist J."/>
            <person name="Cepicka I."/>
            <person name="Gallot-Lavallee L."/>
            <person name="Salas-Leiva D."/>
            <person name="Curtis B.A."/>
            <person name="Zahonova K."/>
            <person name="Pipaliya S."/>
            <person name="Dacks J."/>
            <person name="Roger A.J."/>
        </authorList>
    </citation>
    <scope>NUCLEOTIDE SEQUENCE</scope>
    <source>
        <strain evidence="7">Schooner1</strain>
    </source>
</reference>
<organism evidence="7 8">
    <name type="scientific">Anaeramoeba flamelloides</name>
    <dbReference type="NCBI Taxonomy" id="1746091"/>
    <lineage>
        <taxon>Eukaryota</taxon>
        <taxon>Metamonada</taxon>
        <taxon>Anaeramoebidae</taxon>
        <taxon>Anaeramoeba</taxon>
    </lineage>
</organism>
<evidence type="ECO:0000256" key="4">
    <source>
        <dbReference type="ARBA" id="ARBA00022853"/>
    </source>
</evidence>
<protein>
    <recommendedName>
        <fullName evidence="2">histone deacetylase</fullName>
        <ecNumber evidence="2">3.5.1.98</ecNumber>
    </recommendedName>
</protein>
<dbReference type="EC" id="3.5.1.98" evidence="2"/>
<dbReference type="CDD" id="cd09991">
    <property type="entry name" value="HDAC_classI"/>
    <property type="match status" value="1"/>
</dbReference>
<keyword evidence="3" id="KW-0378">Hydrolase</keyword>
<dbReference type="PRINTS" id="PR01270">
    <property type="entry name" value="HDASUPER"/>
</dbReference>
<evidence type="ECO:0000313" key="8">
    <source>
        <dbReference type="Proteomes" id="UP001150062"/>
    </source>
</evidence>
<proteinExistence type="inferred from homology"/>
<dbReference type="InterPro" id="IPR037138">
    <property type="entry name" value="His_deacetylse_dom_sf"/>
</dbReference>
<dbReference type="PRINTS" id="PR01271">
    <property type="entry name" value="HISDACETLASE"/>
</dbReference>
<sequence length="496" mass="58403">MTGGSIQGAVKLNRGETDIAINWAGGSHNAKCNQASGFNYVNDIVLAILELLKYHQRVLYIDLDIHHGNGVEEAFYTTDRVMTCSFHKYGEGFFPGTGQINDIGYRSGKNYSVNFPLNDGVDDETYFYIFKQTIDSIMTFYQPNAIVLQCGADSLSGDPLGTFNLTLKGHGKCVQYIRNLNKPMLVLGGGGYKISNVSRCWTYETSLLIDDLELPNEIPEHKFYEYYRTDYKLHIQPQQNLKNLNEIKFLEQQYIKIYENLRSIDSIPSVNKRFRPPDILKMNEKQQFDQNIEKNPNLRLTQQEKDLNVERKNEFFGNEYKKTDLLKKNNPLSSQIHQNSKELLYPNLEIDTEQSDNDDDYEIQQQQQQQQQKQQQQQQQMQQTQQQQLQQQQLHLQQQQFQQLQQQQQQQQFFMLLQQQQQQQMQQTQQTQQEQQQQTQQQQQQQIQQQQQQQPVINYQEKEIRLNQMNINNNPMTGINTQIEQTLKKSRKNTEW</sequence>
<comment type="caution">
    <text evidence="7">The sequence shown here is derived from an EMBL/GenBank/DDBJ whole genome shotgun (WGS) entry which is preliminary data.</text>
</comment>
<dbReference type="InterPro" id="IPR003084">
    <property type="entry name" value="HDAC_I/II"/>
</dbReference>
<feature type="coiled-coil region" evidence="5">
    <location>
        <begin position="363"/>
        <end position="453"/>
    </location>
</feature>
<dbReference type="InterPro" id="IPR000286">
    <property type="entry name" value="HDACs"/>
</dbReference>
<accession>A0ABQ8XTQ1</accession>
<dbReference type="PANTHER" id="PTHR10625">
    <property type="entry name" value="HISTONE DEACETYLASE HDAC1-RELATED"/>
    <property type="match status" value="1"/>
</dbReference>
<dbReference type="Gene3D" id="3.40.800.20">
    <property type="entry name" value="Histone deacetylase domain"/>
    <property type="match status" value="1"/>
</dbReference>
<dbReference type="EMBL" id="JAOAOG010000251">
    <property type="protein sequence ID" value="KAJ6235992.1"/>
    <property type="molecule type" value="Genomic_DNA"/>
</dbReference>
<evidence type="ECO:0000313" key="7">
    <source>
        <dbReference type="EMBL" id="KAJ6235992.1"/>
    </source>
</evidence>
<dbReference type="Pfam" id="PF00850">
    <property type="entry name" value="Hist_deacetyl"/>
    <property type="match status" value="1"/>
</dbReference>
<feature type="domain" description="Histone deacetylase" evidence="6">
    <location>
        <begin position="2"/>
        <end position="206"/>
    </location>
</feature>
<keyword evidence="8" id="KW-1185">Reference proteome</keyword>
<keyword evidence="4" id="KW-0156">Chromatin regulator</keyword>
<dbReference type="Proteomes" id="UP001150062">
    <property type="component" value="Unassembled WGS sequence"/>
</dbReference>
<comment type="similarity">
    <text evidence="1">Belongs to the histone deacetylase family. HD type 1 subfamily.</text>
</comment>
<evidence type="ECO:0000256" key="3">
    <source>
        <dbReference type="ARBA" id="ARBA00022801"/>
    </source>
</evidence>
<name>A0ABQ8XTQ1_9EUKA</name>
<evidence type="ECO:0000256" key="2">
    <source>
        <dbReference type="ARBA" id="ARBA00012111"/>
    </source>
</evidence>
<gene>
    <name evidence="7" type="ORF">M0813_28267</name>
</gene>
<evidence type="ECO:0000256" key="1">
    <source>
        <dbReference type="ARBA" id="ARBA00006457"/>
    </source>
</evidence>
<dbReference type="InterPro" id="IPR023696">
    <property type="entry name" value="Ureohydrolase_dom_sf"/>
</dbReference>
<keyword evidence="5" id="KW-0175">Coiled coil</keyword>
<dbReference type="PANTHER" id="PTHR10625:SF10">
    <property type="entry name" value="HISTONE DEACETYLASE HDAC1"/>
    <property type="match status" value="1"/>
</dbReference>
<dbReference type="SUPFAM" id="SSF52768">
    <property type="entry name" value="Arginase/deacetylase"/>
    <property type="match status" value="1"/>
</dbReference>
<dbReference type="InterPro" id="IPR023801">
    <property type="entry name" value="His_deacetylse_dom"/>
</dbReference>